<gene>
    <name evidence="2" type="ORF">CGZ75_11390</name>
</gene>
<evidence type="ECO:0000313" key="3">
    <source>
        <dbReference type="Proteomes" id="UP000215145"/>
    </source>
</evidence>
<name>A0A229P4K1_9BACL</name>
<dbReference type="Pfam" id="PF06094">
    <property type="entry name" value="GGACT"/>
    <property type="match status" value="1"/>
</dbReference>
<dbReference type="Proteomes" id="UP000215145">
    <property type="component" value="Unassembled WGS sequence"/>
</dbReference>
<comment type="caution">
    <text evidence="2">The sequence shown here is derived from an EMBL/GenBank/DDBJ whole genome shotgun (WGS) entry which is preliminary data.</text>
</comment>
<feature type="domain" description="Gamma-glutamylcyclotransferase AIG2-like" evidence="1">
    <location>
        <begin position="43"/>
        <end position="166"/>
    </location>
</feature>
<proteinExistence type="predicted"/>
<dbReference type="AlphaFoldDB" id="A0A229P4K1"/>
<dbReference type="SUPFAM" id="SSF110857">
    <property type="entry name" value="Gamma-glutamyl cyclotransferase-like"/>
    <property type="match status" value="1"/>
</dbReference>
<reference evidence="2 3" key="1">
    <citation type="submission" date="2017-07" db="EMBL/GenBank/DDBJ databases">
        <title>Paenibacillus herberti R33 genome sequencing and assembly.</title>
        <authorList>
            <person name="Su W."/>
        </authorList>
    </citation>
    <scope>NUCLEOTIDE SEQUENCE [LARGE SCALE GENOMIC DNA]</scope>
    <source>
        <strain evidence="2 3">R33</strain>
    </source>
</reference>
<evidence type="ECO:0000259" key="1">
    <source>
        <dbReference type="Pfam" id="PF06094"/>
    </source>
</evidence>
<dbReference type="InterPro" id="IPR009288">
    <property type="entry name" value="AIG2-like_dom"/>
</dbReference>
<sequence>MPAWRRSGSGRSSWDDSNRFGSGWCLGCRAEVHMSRVQEQIWLFVYGSLQPGERNYGAVSGWVQEAVPGIVRGRLVDAANGAYPALVRVPREYDIELNEAKTQGWWLRIDRDGLESADRLEEFSGVEELNDYERIWTVDLQDLSQAGWIYVWPNERGCPYLHSTKWPPS</sequence>
<accession>A0A229P4K1</accession>
<dbReference type="InterPro" id="IPR036568">
    <property type="entry name" value="GGCT-like_sf"/>
</dbReference>
<dbReference type="CDD" id="cd06661">
    <property type="entry name" value="GGCT_like"/>
    <property type="match status" value="1"/>
</dbReference>
<dbReference type="EMBL" id="NMUQ01000001">
    <property type="protein sequence ID" value="OXM17182.1"/>
    <property type="molecule type" value="Genomic_DNA"/>
</dbReference>
<evidence type="ECO:0000313" key="2">
    <source>
        <dbReference type="EMBL" id="OXM17182.1"/>
    </source>
</evidence>
<organism evidence="2 3">
    <name type="scientific">Paenibacillus herberti</name>
    <dbReference type="NCBI Taxonomy" id="1619309"/>
    <lineage>
        <taxon>Bacteria</taxon>
        <taxon>Bacillati</taxon>
        <taxon>Bacillota</taxon>
        <taxon>Bacilli</taxon>
        <taxon>Bacillales</taxon>
        <taxon>Paenibacillaceae</taxon>
        <taxon>Paenibacillus</taxon>
    </lineage>
</organism>
<dbReference type="InterPro" id="IPR013024">
    <property type="entry name" value="GGCT-like"/>
</dbReference>
<dbReference type="Gene3D" id="3.10.490.10">
    <property type="entry name" value="Gamma-glutamyl cyclotransferase-like"/>
    <property type="match status" value="1"/>
</dbReference>
<keyword evidence="3" id="KW-1185">Reference proteome</keyword>
<protein>
    <recommendedName>
        <fullName evidence="1">Gamma-glutamylcyclotransferase AIG2-like domain-containing protein</fullName>
    </recommendedName>
</protein>
<dbReference type="OrthoDB" id="8538589at2"/>